<name>X1EXL9_9ZZZZ</name>
<evidence type="ECO:0000256" key="1">
    <source>
        <dbReference type="ARBA" id="ARBA00022741"/>
    </source>
</evidence>
<dbReference type="InterPro" id="IPR014016">
    <property type="entry name" value="UvrD-like_ATP-bd"/>
</dbReference>
<dbReference type="InterPro" id="IPR027417">
    <property type="entry name" value="P-loop_NTPase"/>
</dbReference>
<protein>
    <recommendedName>
        <fullName evidence="6">UvrD-like helicase ATP-binding domain-containing protein</fullName>
    </recommendedName>
</protein>
<dbReference type="InterPro" id="IPR000212">
    <property type="entry name" value="DNA_helicase_UvrD/REP"/>
</dbReference>
<feature type="domain" description="UvrD-like helicase ATP-binding" evidence="6">
    <location>
        <begin position="1"/>
        <end position="283"/>
    </location>
</feature>
<dbReference type="SUPFAM" id="SSF52540">
    <property type="entry name" value="P-loop containing nucleoside triphosphate hydrolases"/>
    <property type="match status" value="1"/>
</dbReference>
<dbReference type="GO" id="GO:0003677">
    <property type="term" value="F:DNA binding"/>
    <property type="evidence" value="ECO:0007669"/>
    <property type="project" value="UniProtKB-KW"/>
</dbReference>
<organism evidence="7">
    <name type="scientific">marine sediment metagenome</name>
    <dbReference type="NCBI Taxonomy" id="412755"/>
    <lineage>
        <taxon>unclassified sequences</taxon>
        <taxon>metagenomes</taxon>
        <taxon>ecological metagenomes</taxon>
    </lineage>
</organism>
<dbReference type="AlphaFoldDB" id="X1EXL9"/>
<dbReference type="EMBL" id="BARU01000004">
    <property type="protein sequence ID" value="GAH25030.1"/>
    <property type="molecule type" value="Genomic_DNA"/>
</dbReference>
<keyword evidence="3" id="KW-0347">Helicase</keyword>
<accession>X1EXL9</accession>
<comment type="caution">
    <text evidence="7">The sequence shown here is derived from an EMBL/GenBank/DDBJ whole genome shotgun (WGS) entry which is preliminary data.</text>
</comment>
<keyword evidence="1" id="KW-0547">Nucleotide-binding</keyword>
<gene>
    <name evidence="7" type="ORF">S03H2_00057</name>
</gene>
<evidence type="ECO:0000256" key="2">
    <source>
        <dbReference type="ARBA" id="ARBA00022801"/>
    </source>
</evidence>
<keyword evidence="5" id="KW-0238">DNA-binding</keyword>
<proteinExistence type="predicted"/>
<evidence type="ECO:0000313" key="7">
    <source>
        <dbReference type="EMBL" id="GAH25030.1"/>
    </source>
</evidence>
<dbReference type="GO" id="GO:0000725">
    <property type="term" value="P:recombinational repair"/>
    <property type="evidence" value="ECO:0007669"/>
    <property type="project" value="TreeGrafter"/>
</dbReference>
<keyword evidence="4" id="KW-0067">ATP-binding</keyword>
<dbReference type="PROSITE" id="PS51198">
    <property type="entry name" value="UVRD_HELICASE_ATP_BIND"/>
    <property type="match status" value="1"/>
</dbReference>
<dbReference type="PANTHER" id="PTHR11070:SF2">
    <property type="entry name" value="ATP-DEPENDENT DNA HELICASE SRS2"/>
    <property type="match status" value="1"/>
</dbReference>
<evidence type="ECO:0000259" key="6">
    <source>
        <dbReference type="PROSITE" id="PS51198"/>
    </source>
</evidence>
<keyword evidence="2" id="KW-0378">Hydrolase</keyword>
<dbReference type="GO" id="GO:0016787">
    <property type="term" value="F:hydrolase activity"/>
    <property type="evidence" value="ECO:0007669"/>
    <property type="project" value="UniProtKB-KW"/>
</dbReference>
<evidence type="ECO:0000256" key="4">
    <source>
        <dbReference type="ARBA" id="ARBA00022840"/>
    </source>
</evidence>
<dbReference type="GO" id="GO:0043138">
    <property type="term" value="F:3'-5' DNA helicase activity"/>
    <property type="evidence" value="ECO:0007669"/>
    <property type="project" value="TreeGrafter"/>
</dbReference>
<dbReference type="Gene3D" id="3.40.50.300">
    <property type="entry name" value="P-loop containing nucleotide triphosphate hydrolases"/>
    <property type="match status" value="1"/>
</dbReference>
<evidence type="ECO:0000256" key="3">
    <source>
        <dbReference type="ARBA" id="ARBA00022806"/>
    </source>
</evidence>
<dbReference type="InterPro" id="IPR013986">
    <property type="entry name" value="DExx_box_DNA_helicase_dom_sf"/>
</dbReference>
<dbReference type="PANTHER" id="PTHR11070">
    <property type="entry name" value="UVRD / RECB / PCRA DNA HELICASE FAMILY MEMBER"/>
    <property type="match status" value="1"/>
</dbReference>
<dbReference type="Gene3D" id="1.10.10.160">
    <property type="match status" value="1"/>
</dbReference>
<sequence>MNNKLGKRQVNIVGHPGTGKTTKLGELVYNYVKDNPEDYGERVLGANFSRSAAHALKKSLGSHGMNMGDFKHFRTIHSLAAKVLDLKNVEQFVQPSDCLSFFNEYRIQYEGKNRTIDDIDLYGYVGEPVSIARGNQILGYFQYLKKVFIRDEEITRQIRSHGNSARFKDLGKMSSSFLLSLYYGWENYKRDRGMMDYDDMLQEIVINECPFMDEIEFATVDECQDLSPLQIEVLKIWFQDTEIVYMAGDSMQCLYFFNGSDPNLAYKLDNDDRILLTKSHRVPEIPWGYAKEFAHRNNTYTVDEVKPADKEGDVVWISKERAYDILREEKTDAYVLFRDNASVFKFADECLKRGIYHNGLGRIKSAFDDQFFVWQHNVIAKLFNGIELAYEEVRSIITRIPALEYLKRGVKTDFDKRRGKYWGIGTNQRTLSMEDTHALFYSLFKEKCGSVNELKDIIADPNVMLGNGKRGARKKEFLLSLTSAGAPIMNIKSSIGTYHAAKGRESDNVILFDYLLPKSANMYEENCICFTGLTRTENVDYIVPVTGYDGCGILETVLVG</sequence>
<evidence type="ECO:0000256" key="5">
    <source>
        <dbReference type="ARBA" id="ARBA00023125"/>
    </source>
</evidence>
<reference evidence="7" key="1">
    <citation type="journal article" date="2014" name="Front. Microbiol.">
        <title>High frequency of phylogenetically diverse reductive dehalogenase-homologous genes in deep subseafloor sedimentary metagenomes.</title>
        <authorList>
            <person name="Kawai M."/>
            <person name="Futagami T."/>
            <person name="Toyoda A."/>
            <person name="Takaki Y."/>
            <person name="Nishi S."/>
            <person name="Hori S."/>
            <person name="Arai W."/>
            <person name="Tsubouchi T."/>
            <person name="Morono Y."/>
            <person name="Uchiyama I."/>
            <person name="Ito T."/>
            <person name="Fujiyama A."/>
            <person name="Inagaki F."/>
            <person name="Takami H."/>
        </authorList>
    </citation>
    <scope>NUCLEOTIDE SEQUENCE</scope>
    <source>
        <strain evidence="7">Expedition CK06-06</strain>
    </source>
</reference>
<dbReference type="Pfam" id="PF00580">
    <property type="entry name" value="UvrD-helicase"/>
    <property type="match status" value="1"/>
</dbReference>
<dbReference type="GO" id="GO:0005524">
    <property type="term" value="F:ATP binding"/>
    <property type="evidence" value="ECO:0007669"/>
    <property type="project" value="UniProtKB-KW"/>
</dbReference>